<dbReference type="EMBL" id="BSXU01004805">
    <property type="protein sequence ID" value="GMG47799.1"/>
    <property type="molecule type" value="Genomic_DNA"/>
</dbReference>
<evidence type="ECO:0000256" key="1">
    <source>
        <dbReference type="SAM" id="MobiDB-lite"/>
    </source>
</evidence>
<reference evidence="2" key="1">
    <citation type="submission" date="2023-04" db="EMBL/GenBank/DDBJ databases">
        <title>Ambrosiozyma monospora NBRC 1965.</title>
        <authorList>
            <person name="Ichikawa N."/>
            <person name="Sato H."/>
            <person name="Tonouchi N."/>
        </authorList>
    </citation>
    <scope>NUCLEOTIDE SEQUENCE</scope>
    <source>
        <strain evidence="2">NBRC 1965</strain>
    </source>
</reference>
<organism evidence="2 3">
    <name type="scientific">Ambrosiozyma monospora</name>
    <name type="common">Yeast</name>
    <name type="synonym">Endomycopsis monosporus</name>
    <dbReference type="NCBI Taxonomy" id="43982"/>
    <lineage>
        <taxon>Eukaryota</taxon>
        <taxon>Fungi</taxon>
        <taxon>Dikarya</taxon>
        <taxon>Ascomycota</taxon>
        <taxon>Saccharomycotina</taxon>
        <taxon>Pichiomycetes</taxon>
        <taxon>Pichiales</taxon>
        <taxon>Pichiaceae</taxon>
        <taxon>Ambrosiozyma</taxon>
    </lineage>
</organism>
<sequence>MMASHKMNQIQNSLIKLNNLTLTLTKHHKHTSVKSNQVNLNPNLNGLAKHLPPDSNNDISYELVPQCSRKSHNILVDELQLQVQVEPEDKDNAKTNMDGHGASNIQATTTTTTTTSTTTTVLADQQREHIQQTGQAQLDEQLTSPVPPIQTTQRLASNEGMADSVGGEELKLSSATTTSKAPVHVLGVAPLINGNKVIDKEKALADNDIDTMTSKVKSGQIHEAAGVDSSISDSSSRVDNVEQ</sequence>
<evidence type="ECO:0000313" key="3">
    <source>
        <dbReference type="Proteomes" id="UP001165063"/>
    </source>
</evidence>
<accession>A0A9W6Z5B5</accession>
<protein>
    <submittedName>
        <fullName evidence="2">Unnamed protein product</fullName>
    </submittedName>
</protein>
<comment type="caution">
    <text evidence="2">The sequence shown here is derived from an EMBL/GenBank/DDBJ whole genome shotgun (WGS) entry which is preliminary data.</text>
</comment>
<keyword evidence="3" id="KW-1185">Reference proteome</keyword>
<dbReference type="AlphaFoldDB" id="A0A9W6Z5B5"/>
<dbReference type="Proteomes" id="UP001165063">
    <property type="component" value="Unassembled WGS sequence"/>
</dbReference>
<proteinExistence type="predicted"/>
<feature type="region of interest" description="Disordered" evidence="1">
    <location>
        <begin position="215"/>
        <end position="243"/>
    </location>
</feature>
<gene>
    <name evidence="2" type="ORF">Amon01_000699000</name>
</gene>
<evidence type="ECO:0000313" key="2">
    <source>
        <dbReference type="EMBL" id="GMG47799.1"/>
    </source>
</evidence>
<name>A0A9W6Z5B5_AMBMO</name>